<organism evidence="1 2">
    <name type="scientific">Trifolium pratense</name>
    <name type="common">Red clover</name>
    <dbReference type="NCBI Taxonomy" id="57577"/>
    <lineage>
        <taxon>Eukaryota</taxon>
        <taxon>Viridiplantae</taxon>
        <taxon>Streptophyta</taxon>
        <taxon>Embryophyta</taxon>
        <taxon>Tracheophyta</taxon>
        <taxon>Spermatophyta</taxon>
        <taxon>Magnoliopsida</taxon>
        <taxon>eudicotyledons</taxon>
        <taxon>Gunneridae</taxon>
        <taxon>Pentapetalae</taxon>
        <taxon>rosids</taxon>
        <taxon>fabids</taxon>
        <taxon>Fabales</taxon>
        <taxon>Fabaceae</taxon>
        <taxon>Papilionoideae</taxon>
        <taxon>50 kb inversion clade</taxon>
        <taxon>NPAAA clade</taxon>
        <taxon>Hologalegina</taxon>
        <taxon>IRL clade</taxon>
        <taxon>Trifolieae</taxon>
        <taxon>Trifolium</taxon>
    </lineage>
</organism>
<reference evidence="1 2" key="1">
    <citation type="journal article" date="2014" name="Am. J. Bot.">
        <title>Genome assembly and annotation for red clover (Trifolium pratense; Fabaceae).</title>
        <authorList>
            <person name="Istvanek J."/>
            <person name="Jaros M."/>
            <person name="Krenek A."/>
            <person name="Repkova J."/>
        </authorList>
    </citation>
    <scope>NUCLEOTIDE SEQUENCE [LARGE SCALE GENOMIC DNA]</scope>
    <source>
        <strain evidence="2">cv. Tatra</strain>
        <tissue evidence="1">Young leaves</tissue>
    </source>
</reference>
<proteinExistence type="predicted"/>
<comment type="caution">
    <text evidence="1">The sequence shown here is derived from an EMBL/GenBank/DDBJ whole genome shotgun (WGS) entry which is preliminary data.</text>
</comment>
<reference evidence="1 2" key="2">
    <citation type="journal article" date="2017" name="Front. Plant Sci.">
        <title>Gene Classification and Mining of Molecular Markers Useful in Red Clover (Trifolium pratense) Breeding.</title>
        <authorList>
            <person name="Istvanek J."/>
            <person name="Dluhosova J."/>
            <person name="Dluhos P."/>
            <person name="Patkova L."/>
            <person name="Nedelnik J."/>
            <person name="Repkova J."/>
        </authorList>
    </citation>
    <scope>NUCLEOTIDE SEQUENCE [LARGE SCALE GENOMIC DNA]</scope>
    <source>
        <strain evidence="2">cv. Tatra</strain>
        <tissue evidence="1">Young leaves</tissue>
    </source>
</reference>
<evidence type="ECO:0000313" key="2">
    <source>
        <dbReference type="Proteomes" id="UP000236291"/>
    </source>
</evidence>
<gene>
    <name evidence="1" type="ORF">L195_g034122</name>
</gene>
<protein>
    <submittedName>
        <fullName evidence="1">Uncharacterized protein</fullName>
    </submittedName>
</protein>
<accession>A0A2K3LI06</accession>
<dbReference type="Proteomes" id="UP000236291">
    <property type="component" value="Unassembled WGS sequence"/>
</dbReference>
<evidence type="ECO:0000313" key="1">
    <source>
        <dbReference type="EMBL" id="PNX78146.1"/>
    </source>
</evidence>
<dbReference type="EMBL" id="ASHM01033562">
    <property type="protein sequence ID" value="PNX78146.1"/>
    <property type="molecule type" value="Genomic_DNA"/>
</dbReference>
<dbReference type="AlphaFoldDB" id="A0A2K3LI06"/>
<sequence>MSNRRIENLFHMCMLIAELNQLSKELESEKCERKYSNELSHISNMIVAPENQWDYLIDRMTLAELQSFKMVLVELKNRIARDADRHAIQGAPTQTNP</sequence>
<name>A0A2K3LI06_TRIPR</name>